<dbReference type="PROSITE" id="PS51767">
    <property type="entry name" value="PEPTIDASE_A1"/>
    <property type="match status" value="1"/>
</dbReference>
<dbReference type="Gene3D" id="2.40.70.10">
    <property type="entry name" value="Acid Proteases"/>
    <property type="match status" value="2"/>
</dbReference>
<evidence type="ECO:0000313" key="9">
    <source>
        <dbReference type="Proteomes" id="UP001345827"/>
    </source>
</evidence>
<evidence type="ECO:0000256" key="1">
    <source>
        <dbReference type="ARBA" id="ARBA00004167"/>
    </source>
</evidence>
<feature type="compositionally biased region" description="Polar residues" evidence="5">
    <location>
        <begin position="497"/>
        <end position="515"/>
    </location>
</feature>
<dbReference type="AlphaFoldDB" id="A0AAV9Q2R2"/>
<feature type="region of interest" description="Disordered" evidence="5">
    <location>
        <begin position="441"/>
        <end position="531"/>
    </location>
</feature>
<organism evidence="8 9">
    <name type="scientific">Vermiconidia calcicola</name>
    <dbReference type="NCBI Taxonomy" id="1690605"/>
    <lineage>
        <taxon>Eukaryota</taxon>
        <taxon>Fungi</taxon>
        <taxon>Dikarya</taxon>
        <taxon>Ascomycota</taxon>
        <taxon>Pezizomycotina</taxon>
        <taxon>Dothideomycetes</taxon>
        <taxon>Dothideomycetidae</taxon>
        <taxon>Mycosphaerellales</taxon>
        <taxon>Extremaceae</taxon>
        <taxon>Vermiconidia</taxon>
    </lineage>
</organism>
<dbReference type="InterPro" id="IPR021109">
    <property type="entry name" value="Peptidase_aspartic_dom_sf"/>
</dbReference>
<evidence type="ECO:0000259" key="7">
    <source>
        <dbReference type="PROSITE" id="PS51767"/>
    </source>
</evidence>
<keyword evidence="2 6" id="KW-0812">Transmembrane</keyword>
<feature type="domain" description="Peptidase A1" evidence="7">
    <location>
        <begin position="29"/>
        <end position="353"/>
    </location>
</feature>
<dbReference type="InterPro" id="IPR033121">
    <property type="entry name" value="PEPTIDASE_A1"/>
</dbReference>
<keyword evidence="9" id="KW-1185">Reference proteome</keyword>
<evidence type="ECO:0000256" key="5">
    <source>
        <dbReference type="SAM" id="MobiDB-lite"/>
    </source>
</evidence>
<proteinExistence type="predicted"/>
<feature type="region of interest" description="Disordered" evidence="5">
    <location>
        <begin position="378"/>
        <end position="404"/>
    </location>
</feature>
<evidence type="ECO:0000256" key="2">
    <source>
        <dbReference type="ARBA" id="ARBA00022692"/>
    </source>
</evidence>
<accession>A0AAV9Q2R2</accession>
<gene>
    <name evidence="8" type="ORF">LTR25_007938</name>
</gene>
<dbReference type="PANTHER" id="PTHR15549:SF27">
    <property type="entry name" value="CHITIN-BINDING TYPE-1 DOMAIN-CONTAINING PROTEIN"/>
    <property type="match status" value="1"/>
</dbReference>
<evidence type="ECO:0000313" key="8">
    <source>
        <dbReference type="EMBL" id="KAK5532405.1"/>
    </source>
</evidence>
<evidence type="ECO:0000256" key="6">
    <source>
        <dbReference type="SAM" id="Phobius"/>
    </source>
</evidence>
<feature type="compositionally biased region" description="Low complexity" evidence="5">
    <location>
        <begin position="378"/>
        <end position="397"/>
    </location>
</feature>
<comment type="subcellular location">
    <subcellularLocation>
        <location evidence="1">Membrane</location>
        <topology evidence="1">Single-pass membrane protein</topology>
    </subcellularLocation>
</comment>
<dbReference type="Pfam" id="PF00026">
    <property type="entry name" value="Asp"/>
    <property type="match status" value="1"/>
</dbReference>
<feature type="compositionally biased region" description="Basic and acidic residues" evidence="5">
    <location>
        <begin position="519"/>
        <end position="531"/>
    </location>
</feature>
<dbReference type="PANTHER" id="PTHR15549">
    <property type="entry name" value="PAIRED IMMUNOGLOBULIN-LIKE TYPE 2 RECEPTOR"/>
    <property type="match status" value="1"/>
</dbReference>
<evidence type="ECO:0000256" key="3">
    <source>
        <dbReference type="ARBA" id="ARBA00022989"/>
    </source>
</evidence>
<dbReference type="InterPro" id="IPR051694">
    <property type="entry name" value="Immunoregulatory_rcpt-like"/>
</dbReference>
<dbReference type="GO" id="GO:0016020">
    <property type="term" value="C:membrane"/>
    <property type="evidence" value="ECO:0007669"/>
    <property type="project" value="UniProtKB-SubCell"/>
</dbReference>
<dbReference type="EMBL" id="JAXLQG010000015">
    <property type="protein sequence ID" value="KAK5532405.1"/>
    <property type="molecule type" value="Genomic_DNA"/>
</dbReference>
<dbReference type="GO" id="GO:0071944">
    <property type="term" value="C:cell periphery"/>
    <property type="evidence" value="ECO:0007669"/>
    <property type="project" value="UniProtKB-ARBA"/>
</dbReference>
<keyword evidence="4 6" id="KW-0472">Membrane</keyword>
<sequence length="531" mass="56954">MSQCPNGAPPMFLPWTNVTVTLDQKAWNRGIGVSIGSPPQVISLRPSTSDYDLYAVNKAICNSSTNDTCIGSYGGVFDPASSSTFRQIAQGQWNGTNEPNPTELSRVYFNDVLTFGNATAYGFPAYFDEPQYGGQGVLPLGWYSDFLKTAFEIGAAPSKAFSVWTGSRSVDHPVDGSVVVGGYDSTRFVGTPTSFPSNSKCEFCVVVTGMSYDTVDGSTTLFSNSSESLQVSLNPSGRVLYVPQDMFENFATASNGTWDASLGNLRYSPGSPPTGNLTVTLKNGYKTTIPSEELFMYPRLYNQQGQYQISNDTVLIAEVLNFTNNGFLLDWGIPFLTMNYIIGDYANNHFLMAPAIRTDFQNQGGGYELEAICEATTTQSSTTSTTSASAKTSSAPTPVKSSGHSSDIGAIVGGAVGGVLGFLLIAGGLGLLFYRSRRRRGGGPANTMPEVEQRATTTPAPSSVPGAQSERLSHYTTTSPTKVGMNELSSDGHRDSSSVTHWLSGQDNSETTMSANVHRPFEMPTDRYDSE</sequence>
<feature type="transmembrane region" description="Helical" evidence="6">
    <location>
        <begin position="408"/>
        <end position="434"/>
    </location>
</feature>
<dbReference type="Proteomes" id="UP001345827">
    <property type="component" value="Unassembled WGS sequence"/>
</dbReference>
<evidence type="ECO:0000256" key="4">
    <source>
        <dbReference type="ARBA" id="ARBA00023136"/>
    </source>
</evidence>
<protein>
    <recommendedName>
        <fullName evidence="7">Peptidase A1 domain-containing protein</fullName>
    </recommendedName>
</protein>
<keyword evidence="3 6" id="KW-1133">Transmembrane helix</keyword>
<reference evidence="8 9" key="1">
    <citation type="submission" date="2023-06" db="EMBL/GenBank/DDBJ databases">
        <title>Black Yeasts Isolated from many extreme environments.</title>
        <authorList>
            <person name="Coleine C."/>
            <person name="Stajich J.E."/>
            <person name="Selbmann L."/>
        </authorList>
    </citation>
    <scope>NUCLEOTIDE SEQUENCE [LARGE SCALE GENOMIC DNA]</scope>
    <source>
        <strain evidence="8 9">CCFEE 5887</strain>
    </source>
</reference>
<dbReference type="SUPFAM" id="SSF50630">
    <property type="entry name" value="Acid proteases"/>
    <property type="match status" value="1"/>
</dbReference>
<comment type="caution">
    <text evidence="8">The sequence shown here is derived from an EMBL/GenBank/DDBJ whole genome shotgun (WGS) entry which is preliminary data.</text>
</comment>
<name>A0AAV9Q2R2_9PEZI</name>